<keyword evidence="4 7" id="KW-0472">Membrane</keyword>
<keyword evidence="3 7" id="KW-1133">Transmembrane helix</keyword>
<evidence type="ECO:0000313" key="10">
    <source>
        <dbReference type="Proteomes" id="UP000799424"/>
    </source>
</evidence>
<accession>A0A6A6ZMY5</accession>
<organism evidence="9 10">
    <name type="scientific">Ophiobolus disseminans</name>
    <dbReference type="NCBI Taxonomy" id="1469910"/>
    <lineage>
        <taxon>Eukaryota</taxon>
        <taxon>Fungi</taxon>
        <taxon>Dikarya</taxon>
        <taxon>Ascomycota</taxon>
        <taxon>Pezizomycotina</taxon>
        <taxon>Dothideomycetes</taxon>
        <taxon>Pleosporomycetidae</taxon>
        <taxon>Pleosporales</taxon>
        <taxon>Pleosporineae</taxon>
        <taxon>Phaeosphaeriaceae</taxon>
        <taxon>Ophiobolus</taxon>
    </lineage>
</organism>
<reference evidence="9" key="1">
    <citation type="journal article" date="2020" name="Stud. Mycol.">
        <title>101 Dothideomycetes genomes: a test case for predicting lifestyles and emergence of pathogens.</title>
        <authorList>
            <person name="Haridas S."/>
            <person name="Albert R."/>
            <person name="Binder M."/>
            <person name="Bloem J."/>
            <person name="Labutti K."/>
            <person name="Salamov A."/>
            <person name="Andreopoulos B."/>
            <person name="Baker S."/>
            <person name="Barry K."/>
            <person name="Bills G."/>
            <person name="Bluhm B."/>
            <person name="Cannon C."/>
            <person name="Castanera R."/>
            <person name="Culley D."/>
            <person name="Daum C."/>
            <person name="Ezra D."/>
            <person name="Gonzalez J."/>
            <person name="Henrissat B."/>
            <person name="Kuo A."/>
            <person name="Liang C."/>
            <person name="Lipzen A."/>
            <person name="Lutzoni F."/>
            <person name="Magnuson J."/>
            <person name="Mondo S."/>
            <person name="Nolan M."/>
            <person name="Ohm R."/>
            <person name="Pangilinan J."/>
            <person name="Park H.-J."/>
            <person name="Ramirez L."/>
            <person name="Alfaro M."/>
            <person name="Sun H."/>
            <person name="Tritt A."/>
            <person name="Yoshinaga Y."/>
            <person name="Zwiers L.-H."/>
            <person name="Turgeon B."/>
            <person name="Goodwin S."/>
            <person name="Spatafora J."/>
            <person name="Crous P."/>
            <person name="Grigoriev I."/>
        </authorList>
    </citation>
    <scope>NUCLEOTIDE SEQUENCE</scope>
    <source>
        <strain evidence="9">CBS 113818</strain>
    </source>
</reference>
<dbReference type="Pfam" id="PF20684">
    <property type="entry name" value="Fung_rhodopsin"/>
    <property type="match status" value="1"/>
</dbReference>
<evidence type="ECO:0000256" key="3">
    <source>
        <dbReference type="ARBA" id="ARBA00022989"/>
    </source>
</evidence>
<feature type="compositionally biased region" description="Basic and acidic residues" evidence="6">
    <location>
        <begin position="309"/>
        <end position="322"/>
    </location>
</feature>
<evidence type="ECO:0000259" key="8">
    <source>
        <dbReference type="Pfam" id="PF20684"/>
    </source>
</evidence>
<feature type="transmembrane region" description="Helical" evidence="7">
    <location>
        <begin position="20"/>
        <end position="40"/>
    </location>
</feature>
<evidence type="ECO:0000256" key="1">
    <source>
        <dbReference type="ARBA" id="ARBA00004141"/>
    </source>
</evidence>
<protein>
    <recommendedName>
        <fullName evidence="8">Rhodopsin domain-containing protein</fullName>
    </recommendedName>
</protein>
<comment type="similarity">
    <text evidence="5">Belongs to the SAT4 family.</text>
</comment>
<feature type="transmembrane region" description="Helical" evidence="7">
    <location>
        <begin position="103"/>
        <end position="125"/>
    </location>
</feature>
<feature type="transmembrane region" description="Helical" evidence="7">
    <location>
        <begin position="183"/>
        <end position="207"/>
    </location>
</feature>
<gene>
    <name evidence="9" type="ORF">CC86DRAFT_423622</name>
</gene>
<comment type="subcellular location">
    <subcellularLocation>
        <location evidence="1">Membrane</location>
        <topology evidence="1">Multi-pass membrane protein</topology>
    </subcellularLocation>
</comment>
<feature type="transmembrane region" description="Helical" evidence="7">
    <location>
        <begin position="219"/>
        <end position="246"/>
    </location>
</feature>
<dbReference type="Proteomes" id="UP000799424">
    <property type="component" value="Unassembled WGS sequence"/>
</dbReference>
<keyword evidence="2 7" id="KW-0812">Transmembrane</keyword>
<feature type="region of interest" description="Disordered" evidence="6">
    <location>
        <begin position="307"/>
        <end position="326"/>
    </location>
</feature>
<evidence type="ECO:0000256" key="2">
    <source>
        <dbReference type="ARBA" id="ARBA00022692"/>
    </source>
</evidence>
<evidence type="ECO:0000256" key="7">
    <source>
        <dbReference type="SAM" id="Phobius"/>
    </source>
</evidence>
<dbReference type="AlphaFoldDB" id="A0A6A6ZMY5"/>
<dbReference type="OrthoDB" id="5022096at2759"/>
<sequence length="396" mass="44293">METAPDPRLIPAFPSAAAQSHARAFAGTTIALHGLALVVFSGRMWSRSYPVLRMCMDDYICIIAFILVVTSSTFLLMTVPYTFGHDPNAFFLSDAQTSFKYAAIAQPLWAWSMATIKISFALMLLRIEQARRWRQFLWAMIVVQILLGIYNTLTIFLQCVPFYKAWDLVGAVPGTCWSRRAQSVSTIGVSTINILTDFIFALLPISFLRKIQRPVRERVVIGILMGLGVFAGVASIIKITAAAQFGATNDPVSESVKLGLWSVIEELVGLIVICVPCLRSPFQHALHAFGGITTRLRHYGQSRGYGRTYDGKEEGKEGDSRSRSQSRLTDIGYKLEDVRPEVNIQRPGEIWCTKEVMVDHDRLSRMPSPDWPNRGPDAVWVDHDFSLRDVEMGKAL</sequence>
<evidence type="ECO:0000256" key="5">
    <source>
        <dbReference type="ARBA" id="ARBA00038359"/>
    </source>
</evidence>
<dbReference type="PANTHER" id="PTHR33048">
    <property type="entry name" value="PTH11-LIKE INTEGRAL MEMBRANE PROTEIN (AFU_ORTHOLOGUE AFUA_5G11245)"/>
    <property type="match status" value="1"/>
</dbReference>
<name>A0A6A6ZMY5_9PLEO</name>
<evidence type="ECO:0000256" key="6">
    <source>
        <dbReference type="SAM" id="MobiDB-lite"/>
    </source>
</evidence>
<dbReference type="EMBL" id="MU006234">
    <property type="protein sequence ID" value="KAF2822440.1"/>
    <property type="molecule type" value="Genomic_DNA"/>
</dbReference>
<dbReference type="PANTHER" id="PTHR33048:SF129">
    <property type="entry name" value="INTEGRAL MEMBRANE PROTEIN-RELATED"/>
    <property type="match status" value="1"/>
</dbReference>
<keyword evidence="10" id="KW-1185">Reference proteome</keyword>
<feature type="transmembrane region" description="Helical" evidence="7">
    <location>
        <begin position="60"/>
        <end position="83"/>
    </location>
</feature>
<evidence type="ECO:0000256" key="4">
    <source>
        <dbReference type="ARBA" id="ARBA00023136"/>
    </source>
</evidence>
<dbReference type="InterPro" id="IPR052337">
    <property type="entry name" value="SAT4-like"/>
</dbReference>
<feature type="transmembrane region" description="Helical" evidence="7">
    <location>
        <begin position="137"/>
        <end position="163"/>
    </location>
</feature>
<feature type="domain" description="Rhodopsin" evidence="8">
    <location>
        <begin position="43"/>
        <end position="283"/>
    </location>
</feature>
<dbReference type="InterPro" id="IPR049326">
    <property type="entry name" value="Rhodopsin_dom_fungi"/>
</dbReference>
<proteinExistence type="inferred from homology"/>
<evidence type="ECO:0000313" key="9">
    <source>
        <dbReference type="EMBL" id="KAF2822440.1"/>
    </source>
</evidence>
<dbReference type="GO" id="GO:0016020">
    <property type="term" value="C:membrane"/>
    <property type="evidence" value="ECO:0007669"/>
    <property type="project" value="UniProtKB-SubCell"/>
</dbReference>